<reference evidence="2 3" key="1">
    <citation type="submission" date="2013-02" db="EMBL/GenBank/DDBJ databases">
        <authorList>
            <person name="Fiebig A."/>
            <person name="Goeker M."/>
            <person name="Klenk H.-P.P."/>
        </authorList>
    </citation>
    <scope>NUCLEOTIDE SEQUENCE [LARGE SCALE GENOMIC DNA]</scope>
    <source>
        <strain evidence="2 3">DSM 19309</strain>
    </source>
</reference>
<protein>
    <submittedName>
        <fullName evidence="2">Uncharacterized protein</fullName>
    </submittedName>
</protein>
<proteinExistence type="predicted"/>
<dbReference type="HOGENOM" id="CLU_942964_0_0_5"/>
<evidence type="ECO:0000256" key="1">
    <source>
        <dbReference type="SAM" id="Coils"/>
    </source>
</evidence>
<feature type="coiled-coil region" evidence="1">
    <location>
        <begin position="261"/>
        <end position="295"/>
    </location>
</feature>
<keyword evidence="3" id="KW-1185">Reference proteome</keyword>
<keyword evidence="1" id="KW-0175">Coiled coil</keyword>
<organism evidence="2 3">
    <name type="scientific">Rubellimicrobium mesophilum DSM 19309</name>
    <dbReference type="NCBI Taxonomy" id="442562"/>
    <lineage>
        <taxon>Bacteria</taxon>
        <taxon>Pseudomonadati</taxon>
        <taxon>Pseudomonadota</taxon>
        <taxon>Alphaproteobacteria</taxon>
        <taxon>Rhodobacterales</taxon>
        <taxon>Roseobacteraceae</taxon>
        <taxon>Rubellimicrobium</taxon>
    </lineage>
</organism>
<accession>A0A017HQH9</accession>
<name>A0A017HQH9_9RHOB</name>
<evidence type="ECO:0000313" key="2">
    <source>
        <dbReference type="EMBL" id="EYD76433.1"/>
    </source>
</evidence>
<dbReference type="EMBL" id="AOSK01000044">
    <property type="protein sequence ID" value="EYD76433.1"/>
    <property type="molecule type" value="Genomic_DNA"/>
</dbReference>
<sequence>MLVLAATGALGQDSSSSNAGCVDPNVVPMSERVNKSEFTRNFLALTVYRPAPGAEFRRIAELESFPGWTDEGERVLDSADGWIYRFSSDEAGVGASYFWLLRRAQFTDPKLSPTPRQLAYSMAGVNPASCDGDARPTAAGVAQYGAAAERWCGRIARYLDEWLGLAPLYFAVPPGPDEAMDLSDPDVLWDWMRVMYHHESGRTPVVDRATFERGVRLAADYIRDGDRLERPLGDYLYPCGAEAVAATALSPGPPATDDAALRRMLDALDRLSSDLSAMQAQVDGLRSEVEAALAR</sequence>
<evidence type="ECO:0000313" key="3">
    <source>
        <dbReference type="Proteomes" id="UP000019666"/>
    </source>
</evidence>
<gene>
    <name evidence="2" type="ORF">Rumeso_01991</name>
</gene>
<comment type="caution">
    <text evidence="2">The sequence shown here is derived from an EMBL/GenBank/DDBJ whole genome shotgun (WGS) entry which is preliminary data.</text>
</comment>
<dbReference type="Proteomes" id="UP000019666">
    <property type="component" value="Unassembled WGS sequence"/>
</dbReference>
<dbReference type="AlphaFoldDB" id="A0A017HQH9"/>